<dbReference type="AlphaFoldDB" id="B7HR59"/>
<keyword evidence="1" id="KW-1133">Transmembrane helix</keyword>
<dbReference type="HOGENOM" id="CLU_163830_1_0_9"/>
<evidence type="ECO:0000256" key="1">
    <source>
        <dbReference type="SAM" id="Phobius"/>
    </source>
</evidence>
<organism evidence="2 3">
    <name type="scientific">Bacillus cereus (strain AH187)</name>
    <dbReference type="NCBI Taxonomy" id="405534"/>
    <lineage>
        <taxon>Bacteria</taxon>
        <taxon>Bacillati</taxon>
        <taxon>Bacillota</taxon>
        <taxon>Bacilli</taxon>
        <taxon>Bacillales</taxon>
        <taxon>Bacillaceae</taxon>
        <taxon>Bacillus</taxon>
        <taxon>Bacillus cereus group</taxon>
    </lineage>
</organism>
<accession>B7HR59</accession>
<sequence length="108" mass="12364">MLFEVEKIRVLVKMNRRKLVSNISMTVLLVGLIAFIFMNKESNIKDFPVLMSVIHINDDKEEEYKYMSVMLITLVSGAEGKAGILLVLKSGKKGKDITLPRRNYVLYI</sequence>
<dbReference type="EMBL" id="CP001177">
    <property type="protein sequence ID" value="ACJ81597.1"/>
    <property type="molecule type" value="Genomic_DNA"/>
</dbReference>
<protein>
    <submittedName>
        <fullName evidence="2">Group-specific protein</fullName>
    </submittedName>
</protein>
<gene>
    <name evidence="2" type="ordered locus">BCAH187_A2484</name>
</gene>
<feature type="transmembrane region" description="Helical" evidence="1">
    <location>
        <begin position="20"/>
        <end position="38"/>
    </location>
</feature>
<dbReference type="Proteomes" id="UP000002214">
    <property type="component" value="Chromosome"/>
</dbReference>
<proteinExistence type="predicted"/>
<dbReference type="KEGG" id="bcr:BCAH187_A2484"/>
<keyword evidence="1" id="KW-0472">Membrane</keyword>
<evidence type="ECO:0000313" key="2">
    <source>
        <dbReference type="EMBL" id="ACJ81597.1"/>
    </source>
</evidence>
<name>B7HR59_BACC7</name>
<reference evidence="2 3" key="1">
    <citation type="submission" date="2008-10" db="EMBL/GenBank/DDBJ databases">
        <title>Genome sequence of Bacillus cereus AH187.</title>
        <authorList>
            <person name="Dodson R.J."/>
            <person name="Durkin A.S."/>
            <person name="Rosovitz M.J."/>
            <person name="Rasko D.A."/>
            <person name="Kolsto A.B."/>
            <person name="Okstad O.A."/>
            <person name="Ravel J."/>
            <person name="Sutton G."/>
        </authorList>
    </citation>
    <scope>NUCLEOTIDE SEQUENCE [LARGE SCALE GENOMIC DNA]</scope>
    <source>
        <strain evidence="2 3">AH187</strain>
    </source>
</reference>
<keyword evidence="1" id="KW-0812">Transmembrane</keyword>
<feature type="transmembrane region" description="Helical" evidence="1">
    <location>
        <begin position="66"/>
        <end position="88"/>
    </location>
</feature>
<evidence type="ECO:0000313" key="3">
    <source>
        <dbReference type="Proteomes" id="UP000002214"/>
    </source>
</evidence>